<keyword evidence="5" id="KW-0560">Oxidoreductase</keyword>
<dbReference type="Gene3D" id="3.30.360.10">
    <property type="entry name" value="Dihydrodipicolinate Reductase, domain 2"/>
    <property type="match status" value="1"/>
</dbReference>
<dbReference type="Gene3D" id="3.40.50.720">
    <property type="entry name" value="NAD(P)-binding Rossmann-like Domain"/>
    <property type="match status" value="1"/>
</dbReference>
<evidence type="ECO:0000256" key="4">
    <source>
        <dbReference type="ARBA" id="ARBA00022915"/>
    </source>
</evidence>
<evidence type="ECO:0000256" key="1">
    <source>
        <dbReference type="ARBA" id="ARBA00006642"/>
    </source>
</evidence>
<keyword evidence="3" id="KW-0521">NADP</keyword>
<evidence type="ECO:0000256" key="11">
    <source>
        <dbReference type="ARBA" id="ARBA00049396"/>
    </source>
</evidence>
<evidence type="ECO:0000256" key="5">
    <source>
        <dbReference type="ARBA" id="ARBA00023002"/>
    </source>
</evidence>
<comment type="caution">
    <text evidence="14">The sequence shown here is derived from an EMBL/GenBank/DDBJ whole genome shotgun (WGS) entry which is preliminary data.</text>
</comment>
<feature type="domain" description="Dihydrodipicolinate reductase C-terminal" evidence="13">
    <location>
        <begin position="129"/>
        <end position="237"/>
    </location>
</feature>
<feature type="domain" description="Dihydrodipicolinate reductase N-terminal" evidence="12">
    <location>
        <begin position="16"/>
        <end position="118"/>
    </location>
</feature>
<dbReference type="EMBL" id="JBHMDI010000014">
    <property type="protein sequence ID" value="MFB9347510.1"/>
    <property type="molecule type" value="Genomic_DNA"/>
</dbReference>
<evidence type="ECO:0000256" key="3">
    <source>
        <dbReference type="ARBA" id="ARBA00022857"/>
    </source>
</evidence>
<reference evidence="14 15" key="1">
    <citation type="submission" date="2024-09" db="EMBL/GenBank/DDBJ databases">
        <authorList>
            <person name="Sun Q."/>
            <person name="Mori K."/>
        </authorList>
    </citation>
    <scope>NUCLEOTIDE SEQUENCE [LARGE SCALE GENOMIC DNA]</scope>
    <source>
        <strain evidence="14 15">JCM 9767</strain>
    </source>
</reference>
<comment type="catalytic activity">
    <reaction evidence="11">
        <text>(S)-2,3,4,5-tetrahydrodipicolinate + NAD(+) + H2O = (2S,4S)-4-hydroxy-2,3,4,5-tetrahydrodipicolinate + NADH + H(+)</text>
        <dbReference type="Rhea" id="RHEA:35323"/>
        <dbReference type="ChEBI" id="CHEBI:15377"/>
        <dbReference type="ChEBI" id="CHEBI:15378"/>
        <dbReference type="ChEBI" id="CHEBI:16845"/>
        <dbReference type="ChEBI" id="CHEBI:57540"/>
        <dbReference type="ChEBI" id="CHEBI:57945"/>
        <dbReference type="ChEBI" id="CHEBI:67139"/>
        <dbReference type="EC" id="1.17.1.8"/>
    </reaction>
</comment>
<dbReference type="Proteomes" id="UP001589753">
    <property type="component" value="Unassembled WGS sequence"/>
</dbReference>
<keyword evidence="6" id="KW-0520">NAD</keyword>
<dbReference type="InterPro" id="IPR036291">
    <property type="entry name" value="NAD(P)-bd_dom_sf"/>
</dbReference>
<evidence type="ECO:0000256" key="8">
    <source>
        <dbReference type="ARBA" id="ARBA00037922"/>
    </source>
</evidence>
<evidence type="ECO:0000313" key="15">
    <source>
        <dbReference type="Proteomes" id="UP001589753"/>
    </source>
</evidence>
<evidence type="ECO:0000256" key="7">
    <source>
        <dbReference type="ARBA" id="ARBA00023154"/>
    </source>
</evidence>
<evidence type="ECO:0000259" key="13">
    <source>
        <dbReference type="Pfam" id="PF05173"/>
    </source>
</evidence>
<organism evidence="14 15">
    <name type="scientific">Streptomyces heliomycini</name>
    <dbReference type="NCBI Taxonomy" id="284032"/>
    <lineage>
        <taxon>Bacteria</taxon>
        <taxon>Bacillati</taxon>
        <taxon>Actinomycetota</taxon>
        <taxon>Actinomycetes</taxon>
        <taxon>Kitasatosporales</taxon>
        <taxon>Streptomycetaceae</taxon>
        <taxon>Streptomyces</taxon>
    </lineage>
</organism>
<dbReference type="RefSeq" id="WP_051843625.1">
    <property type="nucleotide sequence ID" value="NZ_JBHMDI010000014.1"/>
</dbReference>
<evidence type="ECO:0000256" key="6">
    <source>
        <dbReference type="ARBA" id="ARBA00023027"/>
    </source>
</evidence>
<dbReference type="PIRSF" id="PIRSF000161">
    <property type="entry name" value="DHPR"/>
    <property type="match status" value="1"/>
</dbReference>
<dbReference type="InterPro" id="IPR000846">
    <property type="entry name" value="DapB_N"/>
</dbReference>
<dbReference type="PANTHER" id="PTHR20836">
    <property type="entry name" value="DIHYDRODIPICOLINATE REDUCTASE"/>
    <property type="match status" value="1"/>
</dbReference>
<name>A0ABV5L5R5_9ACTN</name>
<dbReference type="SUPFAM" id="SSF55347">
    <property type="entry name" value="Glyceraldehyde-3-phosphate dehydrogenase-like, C-terminal domain"/>
    <property type="match status" value="1"/>
</dbReference>
<sequence>MLTPNQWERAGSGPLRLGVVGAAGRLGSRIVDECDRRGIEVVWTATRESWRPLPGRHDEKTVPTVVVDASRGAVLPRTADHCRATGAALVACASDLGSVERQAAAELATEVPVVLATNLSVVNWLQHRLVRTAAALSLRLPEIPDASVLERHTATKRDRPSATARSLAAAWDAAGPGATREIASYRAGLPVSEHRFALGFAHETLTISHDVRDLGSAALGAVTAAARIHRAAPRLVTSTELFDEFLLRDDEAN</sequence>
<dbReference type="Pfam" id="PF05173">
    <property type="entry name" value="DapB_C"/>
    <property type="match status" value="1"/>
</dbReference>
<dbReference type="EC" id="1.17.1.8" evidence="9"/>
<keyword evidence="4" id="KW-0220">Diaminopimelate biosynthesis</keyword>
<keyword evidence="15" id="KW-1185">Reference proteome</keyword>
<comment type="similarity">
    <text evidence="1">Belongs to the DapB family.</text>
</comment>
<evidence type="ECO:0000256" key="9">
    <source>
        <dbReference type="ARBA" id="ARBA00038983"/>
    </source>
</evidence>
<protein>
    <recommendedName>
        <fullName evidence="9">4-hydroxy-tetrahydrodipicolinate reductase</fullName>
        <ecNumber evidence="9">1.17.1.8</ecNumber>
    </recommendedName>
</protein>
<comment type="pathway">
    <text evidence="8">Amino-acid biosynthesis; L-lysine biosynthesis via DAP pathway; (S)-tetrahydrodipicolinate from L-aspartate: step 4/4.</text>
</comment>
<keyword evidence="2" id="KW-0028">Amino-acid biosynthesis</keyword>
<dbReference type="InterPro" id="IPR022663">
    <property type="entry name" value="DapB_C"/>
</dbReference>
<accession>A0ABV5L5R5</accession>
<gene>
    <name evidence="14" type="ORF">ACFFUA_08545</name>
</gene>
<evidence type="ECO:0000313" key="14">
    <source>
        <dbReference type="EMBL" id="MFB9347510.1"/>
    </source>
</evidence>
<dbReference type="SUPFAM" id="SSF51735">
    <property type="entry name" value="NAD(P)-binding Rossmann-fold domains"/>
    <property type="match status" value="1"/>
</dbReference>
<evidence type="ECO:0000259" key="12">
    <source>
        <dbReference type="Pfam" id="PF01113"/>
    </source>
</evidence>
<keyword evidence="7" id="KW-0457">Lysine biosynthesis</keyword>
<evidence type="ECO:0000256" key="2">
    <source>
        <dbReference type="ARBA" id="ARBA00022605"/>
    </source>
</evidence>
<dbReference type="Pfam" id="PF01113">
    <property type="entry name" value="DapB_N"/>
    <property type="match status" value="1"/>
</dbReference>
<proteinExistence type="inferred from homology"/>
<evidence type="ECO:0000256" key="10">
    <source>
        <dbReference type="ARBA" id="ARBA00049080"/>
    </source>
</evidence>
<comment type="catalytic activity">
    <reaction evidence="10">
        <text>(S)-2,3,4,5-tetrahydrodipicolinate + NADP(+) + H2O = (2S,4S)-4-hydroxy-2,3,4,5-tetrahydrodipicolinate + NADPH + H(+)</text>
        <dbReference type="Rhea" id="RHEA:35331"/>
        <dbReference type="ChEBI" id="CHEBI:15377"/>
        <dbReference type="ChEBI" id="CHEBI:15378"/>
        <dbReference type="ChEBI" id="CHEBI:16845"/>
        <dbReference type="ChEBI" id="CHEBI:57783"/>
        <dbReference type="ChEBI" id="CHEBI:58349"/>
        <dbReference type="ChEBI" id="CHEBI:67139"/>
        <dbReference type="EC" id="1.17.1.8"/>
    </reaction>
</comment>
<dbReference type="PANTHER" id="PTHR20836:SF0">
    <property type="entry name" value="4-HYDROXY-TETRAHYDRODIPICOLINATE REDUCTASE 1, CHLOROPLASTIC-RELATED"/>
    <property type="match status" value="1"/>
</dbReference>
<dbReference type="InterPro" id="IPR023940">
    <property type="entry name" value="DHDPR_bac"/>
</dbReference>